<proteinExistence type="predicted"/>
<sequence>MSFRYYQPFERTTPIQTDEGIKARSKRGDFAKNWWADRWIKALERLGDSGRLSRGRSYARKGQVLEIKETKEGIAAKVQGSRPTPYKITIALKHLSGAEWAKVIDALAERAIFTAQLLAGEMPQEIEEAFAAAGVSLFPSKRDELMTDCSCPDYANPCKHVAATHYILGEQFDEDPFLLFRLRGRSQGQIMEALRARRAADAPMLAEEREEYVVEEPAKPLEESIATFWSAGQPLTGFPTNIRPAATPAPVLKRLGQPGFLEENLVRLLHSAYAAMMEKAIAAVDAPEKESIAKD</sequence>
<evidence type="ECO:0000256" key="1">
    <source>
        <dbReference type="PROSITE-ProRule" id="PRU00325"/>
    </source>
</evidence>
<organism evidence="3">
    <name type="scientific">uncultured bacterium A1Q1_fos_1246</name>
    <dbReference type="NCBI Taxonomy" id="1256545"/>
    <lineage>
        <taxon>Bacteria</taxon>
        <taxon>environmental samples</taxon>
    </lineage>
</organism>
<dbReference type="GO" id="GO:0008270">
    <property type="term" value="F:zinc ion binding"/>
    <property type="evidence" value="ECO:0007669"/>
    <property type="project" value="UniProtKB-KW"/>
</dbReference>
<dbReference type="EMBL" id="JX649913">
    <property type="protein sequence ID" value="AGC72834.1"/>
    <property type="molecule type" value="Genomic_DNA"/>
</dbReference>
<dbReference type="PANTHER" id="PTHR38133:SF1">
    <property type="entry name" value="SLR1429 PROTEIN"/>
    <property type="match status" value="1"/>
</dbReference>
<dbReference type="Pfam" id="PF04434">
    <property type="entry name" value="SWIM"/>
    <property type="match status" value="1"/>
</dbReference>
<protein>
    <recommendedName>
        <fullName evidence="2">SWIM-type domain-containing protein</fullName>
    </recommendedName>
</protein>
<dbReference type="InterPro" id="IPR007527">
    <property type="entry name" value="Znf_SWIM"/>
</dbReference>
<dbReference type="AlphaFoldDB" id="L7VYQ7"/>
<keyword evidence="1" id="KW-0862">Zinc</keyword>
<feature type="domain" description="SWIM-type" evidence="2">
    <location>
        <begin position="134"/>
        <end position="169"/>
    </location>
</feature>
<name>L7VYQ7_9BACT</name>
<dbReference type="PROSITE" id="PS50966">
    <property type="entry name" value="ZF_SWIM"/>
    <property type="match status" value="1"/>
</dbReference>
<keyword evidence="1" id="KW-0863">Zinc-finger</keyword>
<dbReference type="PANTHER" id="PTHR38133">
    <property type="entry name" value="SLR1429 PROTEIN"/>
    <property type="match status" value="1"/>
</dbReference>
<evidence type="ECO:0000259" key="2">
    <source>
        <dbReference type="PROSITE" id="PS50966"/>
    </source>
</evidence>
<keyword evidence="1" id="KW-0479">Metal-binding</keyword>
<evidence type="ECO:0000313" key="3">
    <source>
        <dbReference type="EMBL" id="AGC72834.1"/>
    </source>
</evidence>
<accession>L7VYQ7</accession>
<reference evidence="3" key="1">
    <citation type="submission" date="2012-09" db="EMBL/GenBank/DDBJ databases">
        <title>Metagenomic Characterization of a Microbial Community in Wastewater Detects High Levels of Antibiotic Resistance.</title>
        <authorList>
            <person name="Abrams M."/>
            <person name="Caldwell A."/>
            <person name="Vandaei E."/>
            <person name="Lee W."/>
            <person name="Perrott J."/>
            <person name="Khan S.Y."/>
            <person name="Ta J."/>
            <person name="Romero D."/>
            <person name="Nguyen V."/>
            <person name="Pourmand N."/>
            <person name="Ouverney C.C."/>
        </authorList>
    </citation>
    <scope>NUCLEOTIDE SEQUENCE</scope>
</reference>